<feature type="transmembrane region" description="Helical" evidence="1">
    <location>
        <begin position="421"/>
        <end position="437"/>
    </location>
</feature>
<feature type="transmembrane region" description="Helical" evidence="1">
    <location>
        <begin position="221"/>
        <end position="243"/>
    </location>
</feature>
<accession>A0ABX6GUA1</accession>
<feature type="transmembrane region" description="Helical" evidence="1">
    <location>
        <begin position="145"/>
        <end position="162"/>
    </location>
</feature>
<dbReference type="EMBL" id="CP041764">
    <property type="protein sequence ID" value="QHA89810.1"/>
    <property type="molecule type" value="Genomic_DNA"/>
</dbReference>
<evidence type="ECO:0000256" key="1">
    <source>
        <dbReference type="SAM" id="Phobius"/>
    </source>
</evidence>
<feature type="transmembrane region" description="Helical" evidence="1">
    <location>
        <begin position="108"/>
        <end position="125"/>
    </location>
</feature>
<proteinExistence type="predicted"/>
<evidence type="ECO:0000313" key="3">
    <source>
        <dbReference type="Proteomes" id="UP000430368"/>
    </source>
</evidence>
<evidence type="ECO:0000313" key="2">
    <source>
        <dbReference type="EMBL" id="QHA89810.1"/>
    </source>
</evidence>
<feature type="transmembrane region" description="Helical" evidence="1">
    <location>
        <begin position="169"/>
        <end position="185"/>
    </location>
</feature>
<reference evidence="2 3" key="1">
    <citation type="submission" date="2019-07" db="EMBL/GenBank/DDBJ databases">
        <title>Serratia dokdonensis sp. nov., an elicitor of systemic resistance in Nicotiana Tabacum.</title>
        <authorList>
            <person name="Son J.-S."/>
            <person name="Hwang Y.-J."/>
            <person name="Lee S.-Y."/>
            <person name="Ghim S.-Y."/>
        </authorList>
    </citation>
    <scope>NUCLEOTIDE SEQUENCE [LARGE SCALE GENOMIC DNA]</scope>
    <source>
        <strain evidence="2 3">KUDC3025</strain>
    </source>
</reference>
<feature type="transmembrane region" description="Helical" evidence="1">
    <location>
        <begin position="12"/>
        <end position="32"/>
    </location>
</feature>
<keyword evidence="3" id="KW-1185">Reference proteome</keyword>
<sequence length="439" mass="48404">MLGTVKVYIGGNLNWLILLLLLGVATVTSLASSQNSLKELLRTRLSVLKHYKWMLGGWVLFITGIFIAALMNDGTGLYTVVKYLLFVFVILSLLLISPLTPALLEKALNVSLIVSLVPLLVFAVLRQTDYMLVLGDGRMGWLASWPGVIWKAGAYAWPFIAWRCLKKTSWRNLLLAFCAILVMALDGSRTSMLWMALVWCALAVIALFAKIPGKGIKGHIALLVITLFSFTVLQPTLLGWVWGKYDPLIVELMTEKKDVNDPASNEPDAEDANDSTAEIIMDNLGDTVKKALSAPKEDATADRLIKGDNATRLEMIQTGWHKAVATFPWGGGFGSTRVADNDVTSVIHMTYVQLLADEGVLSFTGYLLIILIPLFAGLKFVFAGRETFIERFELMLAPLSVLALFAMMGCFHPLSNELTEWGVVLVAITLVMTHVTHRK</sequence>
<feature type="transmembrane region" description="Helical" evidence="1">
    <location>
        <begin position="77"/>
        <end position="96"/>
    </location>
</feature>
<organism evidence="2 3">
    <name type="scientific">Serratia rhizosphaerae</name>
    <dbReference type="NCBI Taxonomy" id="2597702"/>
    <lineage>
        <taxon>Bacteria</taxon>
        <taxon>Pseudomonadati</taxon>
        <taxon>Pseudomonadota</taxon>
        <taxon>Gammaproteobacteria</taxon>
        <taxon>Enterobacterales</taxon>
        <taxon>Yersiniaceae</taxon>
        <taxon>Serratia</taxon>
    </lineage>
</organism>
<keyword evidence="1" id="KW-0812">Transmembrane</keyword>
<dbReference type="Proteomes" id="UP000430368">
    <property type="component" value="Chromosome"/>
</dbReference>
<feature type="transmembrane region" description="Helical" evidence="1">
    <location>
        <begin position="394"/>
        <end position="415"/>
    </location>
</feature>
<protein>
    <recommendedName>
        <fullName evidence="4">Lipid A core - O-antigen ligase and related enzymes</fullName>
    </recommendedName>
</protein>
<gene>
    <name evidence="2" type="ORF">FO014_02465</name>
</gene>
<keyword evidence="1" id="KW-1133">Transmembrane helix</keyword>
<evidence type="ECO:0008006" key="4">
    <source>
        <dbReference type="Google" id="ProtNLM"/>
    </source>
</evidence>
<name>A0ABX6GUA1_9GAMM</name>
<keyword evidence="1" id="KW-0472">Membrane</keyword>
<feature type="transmembrane region" description="Helical" evidence="1">
    <location>
        <begin position="363"/>
        <end position="382"/>
    </location>
</feature>
<feature type="transmembrane region" description="Helical" evidence="1">
    <location>
        <begin position="53"/>
        <end position="71"/>
    </location>
</feature>
<feature type="transmembrane region" description="Helical" evidence="1">
    <location>
        <begin position="191"/>
        <end position="209"/>
    </location>
</feature>